<dbReference type="InterPro" id="IPR023213">
    <property type="entry name" value="CAT-like_dom_sf"/>
</dbReference>
<dbReference type="InterPro" id="IPR004167">
    <property type="entry name" value="PSBD"/>
</dbReference>
<dbReference type="InterPro" id="IPR050743">
    <property type="entry name" value="2-oxoacid_DH_E2_comp"/>
</dbReference>
<comment type="cofactor">
    <cofactor evidence="1 6">
        <name>(R)-lipoate</name>
        <dbReference type="ChEBI" id="CHEBI:83088"/>
    </cofactor>
</comment>
<feature type="compositionally biased region" description="Polar residues" evidence="7">
    <location>
        <begin position="141"/>
        <end position="156"/>
    </location>
</feature>
<dbReference type="InterPro" id="IPR001078">
    <property type="entry name" value="2-oxoacid_DH_actylTfrase"/>
</dbReference>
<dbReference type="InterPro" id="IPR000089">
    <property type="entry name" value="Biotin_lipoyl"/>
</dbReference>
<dbReference type="GO" id="GO:0004742">
    <property type="term" value="F:dihydrolipoyllysine-residue acetyltransferase activity"/>
    <property type="evidence" value="ECO:0007669"/>
    <property type="project" value="UniProtKB-EC"/>
</dbReference>
<dbReference type="CDD" id="cd06849">
    <property type="entry name" value="lipoyl_domain"/>
    <property type="match status" value="1"/>
</dbReference>
<comment type="caution">
    <text evidence="10">The sequence shown here is derived from an EMBL/GenBank/DDBJ whole genome shotgun (WGS) entry which is preliminary data.</text>
</comment>
<dbReference type="Gene3D" id="2.40.50.100">
    <property type="match status" value="1"/>
</dbReference>
<evidence type="ECO:0000256" key="3">
    <source>
        <dbReference type="ARBA" id="ARBA00022679"/>
    </source>
</evidence>
<dbReference type="SUPFAM" id="SSF51230">
    <property type="entry name" value="Single hybrid motif"/>
    <property type="match status" value="1"/>
</dbReference>
<evidence type="ECO:0000259" key="9">
    <source>
        <dbReference type="PROSITE" id="PS51826"/>
    </source>
</evidence>
<evidence type="ECO:0000256" key="4">
    <source>
        <dbReference type="ARBA" id="ARBA00022823"/>
    </source>
</evidence>
<dbReference type="EC" id="2.3.1.-" evidence="6"/>
<keyword evidence="10" id="KW-0670">Pyruvate</keyword>
<evidence type="ECO:0000313" key="10">
    <source>
        <dbReference type="EMBL" id="MDR7345940.1"/>
    </source>
</evidence>
<feature type="region of interest" description="Disordered" evidence="7">
    <location>
        <begin position="123"/>
        <end position="157"/>
    </location>
</feature>
<organism evidence="10 11">
    <name type="scientific">Enteractinococcus fodinae</name>
    <dbReference type="NCBI Taxonomy" id="684663"/>
    <lineage>
        <taxon>Bacteria</taxon>
        <taxon>Bacillati</taxon>
        <taxon>Actinomycetota</taxon>
        <taxon>Actinomycetes</taxon>
        <taxon>Micrococcales</taxon>
        <taxon>Micrococcaceae</taxon>
    </lineage>
</organism>
<proteinExistence type="inferred from homology"/>
<evidence type="ECO:0000256" key="5">
    <source>
        <dbReference type="ARBA" id="ARBA00023315"/>
    </source>
</evidence>
<keyword evidence="3 6" id="KW-0808">Transferase</keyword>
<keyword evidence="11" id="KW-1185">Reference proteome</keyword>
<name>A0ABU2AX68_9MICC</name>
<keyword evidence="4 6" id="KW-0450">Lipoyl</keyword>
<dbReference type="Gene3D" id="3.30.559.10">
    <property type="entry name" value="Chloramphenicol acetyltransferase-like domain"/>
    <property type="match status" value="1"/>
</dbReference>
<dbReference type="PROSITE" id="PS50968">
    <property type="entry name" value="BIOTINYL_LIPOYL"/>
    <property type="match status" value="1"/>
</dbReference>
<dbReference type="EMBL" id="JAVDYJ010000001">
    <property type="protein sequence ID" value="MDR7345940.1"/>
    <property type="molecule type" value="Genomic_DNA"/>
</dbReference>
<dbReference type="Proteomes" id="UP001183794">
    <property type="component" value="Unassembled WGS sequence"/>
</dbReference>
<feature type="domain" description="Peripheral subunit-binding (PSBD)" evidence="9">
    <location>
        <begin position="159"/>
        <end position="196"/>
    </location>
</feature>
<keyword evidence="5 6" id="KW-0012">Acyltransferase</keyword>
<sequence>MTRQVFELPDLGEGLTEAELVNWLVAEGDEIVVDQAVAEVETAKALVEVPSPYGGTVLTLHGQPGDTLIVGSPLITIGDPADEASQPSEQAGALDYREEERAGITAAEEPADGASGNVLIGYGTTGGTSSRRTRTSKRLATASQNGSKQPTPSTTAPRVISPLVRQLAKRHGIDIGQLTGSGPQGIILRADVQAAIDATGASASKETVSASVVEEPTPITQERHDSRSGLAITERIPIKGVRKMVAEQMVRSRSQIPEATAWLDVDVTELVELRAQLKHENPETAPSLLGLIARFTTAALRRYPVMNSRIMDSEDGQEIVYFDGLNLGLAAQTDRGLVVPAVEHAERLSARELTSEINSLVEKARRGECTPAELTRGTFTLNNYGVFGTDGAAAIINAPEVAILGVGRIIDRPWVVDGELAVRKVTELTLSFDHRVTDGGTASAFLTAVAAAMQHPVSALADL</sequence>
<reference evidence="10 11" key="1">
    <citation type="submission" date="2023-07" db="EMBL/GenBank/DDBJ databases">
        <title>Sequencing the genomes of 1000 actinobacteria strains.</title>
        <authorList>
            <person name="Klenk H.-P."/>
        </authorList>
    </citation>
    <scope>NUCLEOTIDE SEQUENCE [LARGE SCALE GENOMIC DNA]</scope>
    <source>
        <strain evidence="10 11">DSM 22966</strain>
    </source>
</reference>
<evidence type="ECO:0000259" key="8">
    <source>
        <dbReference type="PROSITE" id="PS50968"/>
    </source>
</evidence>
<comment type="similarity">
    <text evidence="2 6">Belongs to the 2-oxoacid dehydrogenase family.</text>
</comment>
<feature type="domain" description="Lipoyl-binding" evidence="8">
    <location>
        <begin position="3"/>
        <end position="78"/>
    </location>
</feature>
<evidence type="ECO:0000313" key="11">
    <source>
        <dbReference type="Proteomes" id="UP001183794"/>
    </source>
</evidence>
<accession>A0ABU2AX68</accession>
<evidence type="ECO:0000256" key="1">
    <source>
        <dbReference type="ARBA" id="ARBA00001938"/>
    </source>
</evidence>
<dbReference type="Pfam" id="PF00364">
    <property type="entry name" value="Biotin_lipoyl"/>
    <property type="match status" value="1"/>
</dbReference>
<dbReference type="PANTHER" id="PTHR43178:SF5">
    <property type="entry name" value="LIPOAMIDE ACYLTRANSFERASE COMPONENT OF BRANCHED-CHAIN ALPHA-KETO ACID DEHYDROGENASE COMPLEX, MITOCHONDRIAL"/>
    <property type="match status" value="1"/>
</dbReference>
<dbReference type="Gene3D" id="4.10.320.10">
    <property type="entry name" value="E3-binding domain"/>
    <property type="match status" value="1"/>
</dbReference>
<dbReference type="PANTHER" id="PTHR43178">
    <property type="entry name" value="DIHYDROLIPOAMIDE ACETYLTRANSFERASE COMPONENT OF PYRUVATE DEHYDROGENASE COMPLEX"/>
    <property type="match status" value="1"/>
</dbReference>
<dbReference type="PROSITE" id="PS51826">
    <property type="entry name" value="PSBD"/>
    <property type="match status" value="1"/>
</dbReference>
<dbReference type="SUPFAM" id="SSF47005">
    <property type="entry name" value="Peripheral subunit-binding domain of 2-oxo acid dehydrogenase complex"/>
    <property type="match status" value="1"/>
</dbReference>
<gene>
    <name evidence="10" type="ORF">J2S62_000197</name>
</gene>
<dbReference type="RefSeq" id="WP_310170246.1">
    <property type="nucleotide sequence ID" value="NZ_BAABHE010000002.1"/>
</dbReference>
<evidence type="ECO:0000256" key="6">
    <source>
        <dbReference type="RuleBase" id="RU003423"/>
    </source>
</evidence>
<dbReference type="Pfam" id="PF02817">
    <property type="entry name" value="E3_binding"/>
    <property type="match status" value="1"/>
</dbReference>
<evidence type="ECO:0000256" key="2">
    <source>
        <dbReference type="ARBA" id="ARBA00007317"/>
    </source>
</evidence>
<evidence type="ECO:0000256" key="7">
    <source>
        <dbReference type="SAM" id="MobiDB-lite"/>
    </source>
</evidence>
<protein>
    <recommendedName>
        <fullName evidence="6">Dihydrolipoamide acetyltransferase component of pyruvate dehydrogenase complex</fullName>
        <ecNumber evidence="6">2.3.1.-</ecNumber>
    </recommendedName>
</protein>
<dbReference type="InterPro" id="IPR011053">
    <property type="entry name" value="Single_hybrid_motif"/>
</dbReference>
<dbReference type="InterPro" id="IPR036625">
    <property type="entry name" value="E3-bd_dom_sf"/>
</dbReference>
<dbReference type="Pfam" id="PF00198">
    <property type="entry name" value="2-oxoacid_dh"/>
    <property type="match status" value="1"/>
</dbReference>
<dbReference type="SUPFAM" id="SSF52777">
    <property type="entry name" value="CoA-dependent acyltransferases"/>
    <property type="match status" value="1"/>
</dbReference>